<keyword evidence="1" id="KW-1133">Transmembrane helix</keyword>
<gene>
    <name evidence="2" type="ORF">KIN20_019638</name>
</gene>
<organism evidence="2 3">
    <name type="scientific">Parelaphostrongylus tenuis</name>
    <name type="common">Meningeal worm</name>
    <dbReference type="NCBI Taxonomy" id="148309"/>
    <lineage>
        <taxon>Eukaryota</taxon>
        <taxon>Metazoa</taxon>
        <taxon>Ecdysozoa</taxon>
        <taxon>Nematoda</taxon>
        <taxon>Chromadorea</taxon>
        <taxon>Rhabditida</taxon>
        <taxon>Rhabditina</taxon>
        <taxon>Rhabditomorpha</taxon>
        <taxon>Strongyloidea</taxon>
        <taxon>Metastrongylidae</taxon>
        <taxon>Parelaphostrongylus</taxon>
    </lineage>
</organism>
<evidence type="ECO:0000313" key="2">
    <source>
        <dbReference type="EMBL" id="KAJ1360612.1"/>
    </source>
</evidence>
<dbReference type="AlphaFoldDB" id="A0AAD5QSK4"/>
<feature type="transmembrane region" description="Helical" evidence="1">
    <location>
        <begin position="31"/>
        <end position="49"/>
    </location>
</feature>
<evidence type="ECO:0000256" key="1">
    <source>
        <dbReference type="SAM" id="Phobius"/>
    </source>
</evidence>
<dbReference type="EMBL" id="JAHQIW010003923">
    <property type="protein sequence ID" value="KAJ1360612.1"/>
    <property type="molecule type" value="Genomic_DNA"/>
</dbReference>
<keyword evidence="3" id="KW-1185">Reference proteome</keyword>
<protein>
    <submittedName>
        <fullName evidence="2">Uncharacterized protein</fullName>
    </submittedName>
</protein>
<keyword evidence="1" id="KW-0472">Membrane</keyword>
<accession>A0AAD5QSK4</accession>
<reference evidence="2" key="1">
    <citation type="submission" date="2021-06" db="EMBL/GenBank/DDBJ databases">
        <title>Parelaphostrongylus tenuis whole genome reference sequence.</title>
        <authorList>
            <person name="Garwood T.J."/>
            <person name="Larsen P.A."/>
            <person name="Fountain-Jones N.M."/>
            <person name="Garbe J.R."/>
            <person name="Macchietto M.G."/>
            <person name="Kania S.A."/>
            <person name="Gerhold R.W."/>
            <person name="Richards J.E."/>
            <person name="Wolf T.M."/>
        </authorList>
    </citation>
    <scope>NUCLEOTIDE SEQUENCE</scope>
    <source>
        <strain evidence="2">MNPRO001-30</strain>
        <tissue evidence="2">Meninges</tissue>
    </source>
</reference>
<proteinExistence type="predicted"/>
<name>A0AAD5QSK4_PARTN</name>
<comment type="caution">
    <text evidence="2">The sequence shown here is derived from an EMBL/GenBank/DDBJ whole genome shotgun (WGS) entry which is preliminary data.</text>
</comment>
<keyword evidence="1" id="KW-0812">Transmembrane</keyword>
<dbReference type="Proteomes" id="UP001196413">
    <property type="component" value="Unassembled WGS sequence"/>
</dbReference>
<evidence type="ECO:0000313" key="3">
    <source>
        <dbReference type="Proteomes" id="UP001196413"/>
    </source>
</evidence>
<sequence length="54" mass="6090">MISIREFNDNKMVMNVTLRANRVGRGRRGRVVVIFVTALVEASSISSFFSNSQQ</sequence>